<protein>
    <recommendedName>
        <fullName evidence="3">Glycosyl transferase family 39/83 domain-containing protein</fullName>
    </recommendedName>
</protein>
<accession>A0A382XFR7</accession>
<evidence type="ECO:0000313" key="2">
    <source>
        <dbReference type="EMBL" id="SVD69680.1"/>
    </source>
</evidence>
<proteinExistence type="predicted"/>
<dbReference type="AlphaFoldDB" id="A0A382XFR7"/>
<feature type="transmembrane region" description="Helical" evidence="1">
    <location>
        <begin position="16"/>
        <end position="39"/>
    </location>
</feature>
<keyword evidence="1" id="KW-0812">Transmembrane</keyword>
<organism evidence="2">
    <name type="scientific">marine metagenome</name>
    <dbReference type="NCBI Taxonomy" id="408172"/>
    <lineage>
        <taxon>unclassified sequences</taxon>
        <taxon>metagenomes</taxon>
        <taxon>ecological metagenomes</taxon>
    </lineage>
</organism>
<evidence type="ECO:0008006" key="3">
    <source>
        <dbReference type="Google" id="ProtNLM"/>
    </source>
</evidence>
<dbReference type="EMBL" id="UINC01167268">
    <property type="protein sequence ID" value="SVD69680.1"/>
    <property type="molecule type" value="Genomic_DNA"/>
</dbReference>
<reference evidence="2" key="1">
    <citation type="submission" date="2018-05" db="EMBL/GenBank/DDBJ databases">
        <authorList>
            <person name="Lanie J.A."/>
            <person name="Ng W.-L."/>
            <person name="Kazmierczak K.M."/>
            <person name="Andrzejewski T.M."/>
            <person name="Davidsen T.M."/>
            <person name="Wayne K.J."/>
            <person name="Tettelin H."/>
            <person name="Glass J.I."/>
            <person name="Rusch D."/>
            <person name="Podicherti R."/>
            <person name="Tsui H.-C.T."/>
            <person name="Winkler M.E."/>
        </authorList>
    </citation>
    <scope>NUCLEOTIDE SEQUENCE</scope>
</reference>
<keyword evidence="1" id="KW-1133">Transmembrane helix</keyword>
<keyword evidence="1" id="KW-0472">Membrane</keyword>
<evidence type="ECO:0000256" key="1">
    <source>
        <dbReference type="SAM" id="Phobius"/>
    </source>
</evidence>
<gene>
    <name evidence="2" type="ORF">METZ01_LOCUS422534</name>
</gene>
<feature type="non-terminal residue" evidence="2">
    <location>
        <position position="118"/>
    </location>
</feature>
<sequence>MFKSILFGEMNKNKSFIFTILIAIIIISTFLIYGQVYYFKFINLDDLMYVEMADSNIKYYDRTTLEDISSSWKKFRHPYYMPFTHLSYKLDAFLYGVDNPGGFHVTNMFLHSLNSLLV</sequence>
<name>A0A382XFR7_9ZZZZ</name>